<evidence type="ECO:0000256" key="1">
    <source>
        <dbReference type="SAM" id="SignalP"/>
    </source>
</evidence>
<evidence type="ECO:0000313" key="3">
    <source>
        <dbReference type="Proteomes" id="UP000791440"/>
    </source>
</evidence>
<keyword evidence="3" id="KW-1185">Reference proteome</keyword>
<proteinExistence type="predicted"/>
<sequence>MLKNIITYACFVFLLGIQEISSTSGSTDKPSAMSHTESNPLATLIVDKNEIEDVNNSDKMADEVLSRVKRYYPYYYRRYPPIPIIVGGGIGFGGIGFGRGFGGRGFGGRGFGGGFGGRGFGGGFGGRGFGGGFGGRGFGGGFGGRGFGGRGFGGRGFGSRGGGFGGRGGGFGGGRGGIR</sequence>
<name>A0A921YTV6_MANSE</name>
<dbReference type="EMBL" id="JH668326">
    <property type="protein sequence ID" value="KAG6445861.1"/>
    <property type="molecule type" value="Genomic_DNA"/>
</dbReference>
<reference evidence="2" key="1">
    <citation type="journal article" date="2016" name="Insect Biochem. Mol. Biol.">
        <title>Multifaceted biological insights from a draft genome sequence of the tobacco hornworm moth, Manduca sexta.</title>
        <authorList>
            <person name="Kanost M.R."/>
            <person name="Arrese E.L."/>
            <person name="Cao X."/>
            <person name="Chen Y.R."/>
            <person name="Chellapilla S."/>
            <person name="Goldsmith M.R."/>
            <person name="Grosse-Wilde E."/>
            <person name="Heckel D.G."/>
            <person name="Herndon N."/>
            <person name="Jiang H."/>
            <person name="Papanicolaou A."/>
            <person name="Qu J."/>
            <person name="Soulages J.L."/>
            <person name="Vogel H."/>
            <person name="Walters J."/>
            <person name="Waterhouse R.M."/>
            <person name="Ahn S.J."/>
            <person name="Almeida F.C."/>
            <person name="An C."/>
            <person name="Aqrawi P."/>
            <person name="Bretschneider A."/>
            <person name="Bryant W.B."/>
            <person name="Bucks S."/>
            <person name="Chao H."/>
            <person name="Chevignon G."/>
            <person name="Christen J.M."/>
            <person name="Clarke D.F."/>
            <person name="Dittmer N.T."/>
            <person name="Ferguson L.C.F."/>
            <person name="Garavelou S."/>
            <person name="Gordon K.H.J."/>
            <person name="Gunaratna R.T."/>
            <person name="Han Y."/>
            <person name="Hauser F."/>
            <person name="He Y."/>
            <person name="Heidel-Fischer H."/>
            <person name="Hirsh A."/>
            <person name="Hu Y."/>
            <person name="Jiang H."/>
            <person name="Kalra D."/>
            <person name="Klinner C."/>
            <person name="Konig C."/>
            <person name="Kovar C."/>
            <person name="Kroll A.R."/>
            <person name="Kuwar S.S."/>
            <person name="Lee S.L."/>
            <person name="Lehman R."/>
            <person name="Li K."/>
            <person name="Li Z."/>
            <person name="Liang H."/>
            <person name="Lovelace S."/>
            <person name="Lu Z."/>
            <person name="Mansfield J.H."/>
            <person name="McCulloch K.J."/>
            <person name="Mathew T."/>
            <person name="Morton B."/>
            <person name="Muzny D.M."/>
            <person name="Neunemann D."/>
            <person name="Ongeri F."/>
            <person name="Pauchet Y."/>
            <person name="Pu L.L."/>
            <person name="Pyrousis I."/>
            <person name="Rao X.J."/>
            <person name="Redding A."/>
            <person name="Roesel C."/>
            <person name="Sanchez-Gracia A."/>
            <person name="Schaack S."/>
            <person name="Shukla A."/>
            <person name="Tetreau G."/>
            <person name="Wang Y."/>
            <person name="Xiong G.H."/>
            <person name="Traut W."/>
            <person name="Walsh T.K."/>
            <person name="Worley K.C."/>
            <person name="Wu D."/>
            <person name="Wu W."/>
            <person name="Wu Y.Q."/>
            <person name="Zhang X."/>
            <person name="Zou Z."/>
            <person name="Zucker H."/>
            <person name="Briscoe A.D."/>
            <person name="Burmester T."/>
            <person name="Clem R.J."/>
            <person name="Feyereisen R."/>
            <person name="Grimmelikhuijzen C.J.P."/>
            <person name="Hamodrakas S.J."/>
            <person name="Hansson B.S."/>
            <person name="Huguet E."/>
            <person name="Jermiin L.S."/>
            <person name="Lan Q."/>
            <person name="Lehman H.K."/>
            <person name="Lorenzen M."/>
            <person name="Merzendorfer H."/>
            <person name="Michalopoulos I."/>
            <person name="Morton D.B."/>
            <person name="Muthukrishnan S."/>
            <person name="Oakeshott J.G."/>
            <person name="Palmer W."/>
            <person name="Park Y."/>
            <person name="Passarelli A.L."/>
            <person name="Rozas J."/>
            <person name="Schwartz L.M."/>
            <person name="Smith W."/>
            <person name="Southgate A."/>
            <person name="Vilcinskas A."/>
            <person name="Vogt R."/>
            <person name="Wang P."/>
            <person name="Werren J."/>
            <person name="Yu X.Q."/>
            <person name="Zhou J.J."/>
            <person name="Brown S.J."/>
            <person name="Scherer S.E."/>
            <person name="Richards S."/>
            <person name="Blissard G.W."/>
        </authorList>
    </citation>
    <scope>NUCLEOTIDE SEQUENCE</scope>
</reference>
<gene>
    <name evidence="2" type="ORF">O3G_MSEX004152</name>
</gene>
<keyword evidence="1" id="KW-0732">Signal</keyword>
<comment type="caution">
    <text evidence="2">The sequence shown here is derived from an EMBL/GenBank/DDBJ whole genome shotgun (WGS) entry which is preliminary data.</text>
</comment>
<evidence type="ECO:0000313" key="2">
    <source>
        <dbReference type="EMBL" id="KAG6445861.1"/>
    </source>
</evidence>
<protein>
    <submittedName>
        <fullName evidence="2">Uncharacterized protein</fullName>
    </submittedName>
</protein>
<organism evidence="2 3">
    <name type="scientific">Manduca sexta</name>
    <name type="common">Tobacco hawkmoth</name>
    <name type="synonym">Tobacco hornworm</name>
    <dbReference type="NCBI Taxonomy" id="7130"/>
    <lineage>
        <taxon>Eukaryota</taxon>
        <taxon>Metazoa</taxon>
        <taxon>Ecdysozoa</taxon>
        <taxon>Arthropoda</taxon>
        <taxon>Hexapoda</taxon>
        <taxon>Insecta</taxon>
        <taxon>Pterygota</taxon>
        <taxon>Neoptera</taxon>
        <taxon>Endopterygota</taxon>
        <taxon>Lepidoptera</taxon>
        <taxon>Glossata</taxon>
        <taxon>Ditrysia</taxon>
        <taxon>Bombycoidea</taxon>
        <taxon>Sphingidae</taxon>
        <taxon>Sphinginae</taxon>
        <taxon>Sphingini</taxon>
        <taxon>Manduca</taxon>
    </lineage>
</organism>
<reference evidence="2" key="2">
    <citation type="submission" date="2020-12" db="EMBL/GenBank/DDBJ databases">
        <authorList>
            <person name="Kanost M."/>
        </authorList>
    </citation>
    <scope>NUCLEOTIDE SEQUENCE</scope>
</reference>
<dbReference type="AlphaFoldDB" id="A0A921YTV6"/>
<accession>A0A921YTV6</accession>
<dbReference type="Proteomes" id="UP000791440">
    <property type="component" value="Unassembled WGS sequence"/>
</dbReference>
<feature type="chain" id="PRO_5037571567" evidence="1">
    <location>
        <begin position="26"/>
        <end position="179"/>
    </location>
</feature>
<feature type="signal peptide" evidence="1">
    <location>
        <begin position="1"/>
        <end position="25"/>
    </location>
</feature>
<dbReference type="OrthoDB" id="10531598at2759"/>